<evidence type="ECO:0000313" key="2">
    <source>
        <dbReference type="EMBL" id="ABM08437.1"/>
    </source>
</evidence>
<name>A1RBA4_PAEAT</name>
<keyword evidence="1" id="KW-0732">Signal</keyword>
<evidence type="ECO:0000313" key="3">
    <source>
        <dbReference type="Proteomes" id="UP000000637"/>
    </source>
</evidence>
<organism evidence="2 3">
    <name type="scientific">Paenarthrobacter aurescens (strain TC1)</name>
    <dbReference type="NCBI Taxonomy" id="290340"/>
    <lineage>
        <taxon>Bacteria</taxon>
        <taxon>Bacillati</taxon>
        <taxon>Actinomycetota</taxon>
        <taxon>Actinomycetes</taxon>
        <taxon>Micrococcales</taxon>
        <taxon>Micrococcaceae</taxon>
        <taxon>Paenarthrobacter</taxon>
    </lineage>
</organism>
<dbReference type="Gene3D" id="2.130.10.130">
    <property type="entry name" value="Integrin alpha, N-terminal"/>
    <property type="match status" value="1"/>
</dbReference>
<reference evidence="2 3" key="1">
    <citation type="journal article" date="2006" name="PLoS Genet.">
        <title>Secrets of soil survival revealed by the genome sequence of Arthrobacter aurescens TC1.</title>
        <authorList>
            <person name="Mongodin E.F."/>
            <person name="Shapir N."/>
            <person name="Daugherty S.C."/>
            <person name="DeBoy R.T."/>
            <person name="Emerson J.B."/>
            <person name="Shvartzbeyn A."/>
            <person name="Radune D."/>
            <person name="Vamathevan J."/>
            <person name="Riggs F."/>
            <person name="Grinberg V."/>
            <person name="Khouri H."/>
            <person name="Wackett L.P."/>
            <person name="Nelson K.E."/>
            <person name="Sadowsky M.J."/>
        </authorList>
    </citation>
    <scope>NUCLEOTIDE SEQUENCE [LARGE SCALE GENOMIC DNA]</scope>
    <source>
        <strain evidence="2 3">TC1</strain>
    </source>
</reference>
<dbReference type="Pfam" id="PF13517">
    <property type="entry name" value="FG-GAP_3"/>
    <property type="match status" value="1"/>
</dbReference>
<dbReference type="EMBL" id="CP000474">
    <property type="protein sequence ID" value="ABM08437.1"/>
    <property type="molecule type" value="Genomic_DNA"/>
</dbReference>
<dbReference type="AlphaFoldDB" id="A1RBA4"/>
<dbReference type="Gene3D" id="2.60.40.2700">
    <property type="match status" value="1"/>
</dbReference>
<dbReference type="PANTHER" id="PTHR46580">
    <property type="entry name" value="SENSOR KINASE-RELATED"/>
    <property type="match status" value="1"/>
</dbReference>
<gene>
    <name evidence="2" type="ordered locus">AAur_3838</name>
</gene>
<accession>A1RBA4</accession>
<dbReference type="KEGG" id="aau:AAur_3838"/>
<proteinExistence type="predicted"/>
<dbReference type="InterPro" id="IPR028994">
    <property type="entry name" value="Integrin_alpha_N"/>
</dbReference>
<dbReference type="Proteomes" id="UP000000637">
    <property type="component" value="Chromosome"/>
</dbReference>
<dbReference type="eggNOG" id="COG2385">
    <property type="taxonomic scope" value="Bacteria"/>
</dbReference>
<dbReference type="HOGENOM" id="CLU_724901_0_0_11"/>
<keyword evidence="3" id="KW-1185">Reference proteome</keyword>
<protein>
    <submittedName>
        <fullName evidence="2">FG-GAP repeat domain protein</fullName>
    </submittedName>
</protein>
<sequence length="400" mass="41926">MPFPSIHPADIHFMQVLKPLGRNTHMGKLRRRMAAALLTATVAAMALSPLPASAAPSNGPDPIVNGQAFVGKKLTADIGPYTFYGCGGGKGPDFTIYWTRDGFLVAGETTRSYTLEQDDTGARMAAHVTASTTACGGESLHSNETKPVGAANRAAGFTGRSFELLTRANDGSLVLYGRNGSAWDPARTVGYGFNIFNTAFSPGDFDGDGKSDVIVRDSVGGLYLFSGDGAGGWKPARHIGNGWNVFDSIVGPGDFNGDGHNDVLAREPGGALYLYPGNGAGGWLARTAVGTGWNVMDALVTPGDFNGDGNVDILARDRSGYLFFYGGNGSGGWSRSWMIGVGWNALKYVGGAGDFNGDGFPDVYGVDQQGRLLAYYSDGKTGWKGSEAVGAGFGWFTAIF</sequence>
<dbReference type="STRING" id="290340.AAur_3838"/>
<evidence type="ECO:0000256" key="1">
    <source>
        <dbReference type="ARBA" id="ARBA00022729"/>
    </source>
</evidence>
<dbReference type="InterPro" id="IPR013517">
    <property type="entry name" value="FG-GAP"/>
</dbReference>
<dbReference type="SUPFAM" id="SSF69318">
    <property type="entry name" value="Integrin alpha N-terminal domain"/>
    <property type="match status" value="1"/>
</dbReference>